<protein>
    <submittedName>
        <fullName evidence="1">Uncharacterized protein</fullName>
    </submittedName>
</protein>
<dbReference type="Proteomes" id="UP001516400">
    <property type="component" value="Unassembled WGS sequence"/>
</dbReference>
<evidence type="ECO:0000313" key="2">
    <source>
        <dbReference type="Proteomes" id="UP001516400"/>
    </source>
</evidence>
<dbReference type="AlphaFoldDB" id="A0ABD2MR47"/>
<feature type="non-terminal residue" evidence="1">
    <location>
        <position position="56"/>
    </location>
</feature>
<keyword evidence="2" id="KW-1185">Reference proteome</keyword>
<name>A0ABD2MR47_9CUCU</name>
<sequence length="56" mass="6449">MIGYGLRSKDEYHIPRFDLSSTQKSTFDSGLQRFNRLPSDVRTPASLSVFESLLRK</sequence>
<proteinExistence type="predicted"/>
<gene>
    <name evidence="1" type="ORF">HHI36_007788</name>
</gene>
<dbReference type="EMBL" id="JABFTP020000021">
    <property type="protein sequence ID" value="KAL3268685.1"/>
    <property type="molecule type" value="Genomic_DNA"/>
</dbReference>
<evidence type="ECO:0000313" key="1">
    <source>
        <dbReference type="EMBL" id="KAL3268685.1"/>
    </source>
</evidence>
<organism evidence="1 2">
    <name type="scientific">Cryptolaemus montrouzieri</name>
    <dbReference type="NCBI Taxonomy" id="559131"/>
    <lineage>
        <taxon>Eukaryota</taxon>
        <taxon>Metazoa</taxon>
        <taxon>Ecdysozoa</taxon>
        <taxon>Arthropoda</taxon>
        <taxon>Hexapoda</taxon>
        <taxon>Insecta</taxon>
        <taxon>Pterygota</taxon>
        <taxon>Neoptera</taxon>
        <taxon>Endopterygota</taxon>
        <taxon>Coleoptera</taxon>
        <taxon>Polyphaga</taxon>
        <taxon>Cucujiformia</taxon>
        <taxon>Coccinelloidea</taxon>
        <taxon>Coccinellidae</taxon>
        <taxon>Scymninae</taxon>
        <taxon>Scymnini</taxon>
        <taxon>Cryptolaemus</taxon>
    </lineage>
</organism>
<accession>A0ABD2MR47</accession>
<reference evidence="1 2" key="1">
    <citation type="journal article" date="2021" name="BMC Biol.">
        <title>Horizontally acquired antibacterial genes associated with adaptive radiation of ladybird beetles.</title>
        <authorList>
            <person name="Li H.S."/>
            <person name="Tang X.F."/>
            <person name="Huang Y.H."/>
            <person name="Xu Z.Y."/>
            <person name="Chen M.L."/>
            <person name="Du X.Y."/>
            <person name="Qiu B.Y."/>
            <person name="Chen P.T."/>
            <person name="Zhang W."/>
            <person name="Slipinski A."/>
            <person name="Escalona H.E."/>
            <person name="Waterhouse R.M."/>
            <person name="Zwick A."/>
            <person name="Pang H."/>
        </authorList>
    </citation>
    <scope>NUCLEOTIDE SEQUENCE [LARGE SCALE GENOMIC DNA]</scope>
    <source>
        <strain evidence="1">SYSU2018</strain>
    </source>
</reference>
<comment type="caution">
    <text evidence="1">The sequence shown here is derived from an EMBL/GenBank/DDBJ whole genome shotgun (WGS) entry which is preliminary data.</text>
</comment>